<dbReference type="RefSeq" id="WP_251810017.1">
    <property type="nucleotide sequence ID" value="NZ_CP101527.1"/>
</dbReference>
<organism evidence="12 13">
    <name type="scientific">Alkalimarinus sediminis</name>
    <dbReference type="NCBI Taxonomy" id="1632866"/>
    <lineage>
        <taxon>Bacteria</taxon>
        <taxon>Pseudomonadati</taxon>
        <taxon>Pseudomonadota</taxon>
        <taxon>Gammaproteobacteria</taxon>
        <taxon>Alteromonadales</taxon>
        <taxon>Alteromonadaceae</taxon>
        <taxon>Alkalimarinus</taxon>
    </lineage>
</organism>
<evidence type="ECO:0000256" key="7">
    <source>
        <dbReference type="ARBA" id="ARBA00022676"/>
    </source>
</evidence>
<proteinExistence type="inferred from homology"/>
<keyword evidence="7 11" id="KW-0328">Glycosyltransferase</keyword>
<dbReference type="KEGG" id="asem:NNL22_09985"/>
<accession>A0A9E8KQV7</accession>
<dbReference type="Proteomes" id="UP001164472">
    <property type="component" value="Chromosome"/>
</dbReference>
<gene>
    <name evidence="11 12" type="primary">lpxB</name>
    <name evidence="12" type="ORF">NNL22_09985</name>
</gene>
<keyword evidence="6 11" id="KW-0441">Lipid A biosynthesis</keyword>
<evidence type="ECO:0000256" key="8">
    <source>
        <dbReference type="ARBA" id="ARBA00022679"/>
    </source>
</evidence>
<dbReference type="EMBL" id="CP101527">
    <property type="protein sequence ID" value="UZW76823.1"/>
    <property type="molecule type" value="Genomic_DNA"/>
</dbReference>
<keyword evidence="9 11" id="KW-0443">Lipid metabolism</keyword>
<dbReference type="HAMAP" id="MF_00392">
    <property type="entry name" value="LpxB"/>
    <property type="match status" value="1"/>
</dbReference>
<dbReference type="PANTHER" id="PTHR30372:SF4">
    <property type="entry name" value="LIPID-A-DISACCHARIDE SYNTHASE, MITOCHONDRIAL-RELATED"/>
    <property type="match status" value="1"/>
</dbReference>
<evidence type="ECO:0000256" key="10">
    <source>
        <dbReference type="ARBA" id="ARBA00048975"/>
    </source>
</evidence>
<protein>
    <recommendedName>
        <fullName evidence="4 11">Lipid-A-disaccharide synthase</fullName>
        <ecNumber evidence="3 11">2.4.1.182</ecNumber>
    </recommendedName>
</protein>
<evidence type="ECO:0000256" key="2">
    <source>
        <dbReference type="ARBA" id="ARBA00007868"/>
    </source>
</evidence>
<dbReference type="Pfam" id="PF02684">
    <property type="entry name" value="LpxB"/>
    <property type="match status" value="1"/>
</dbReference>
<evidence type="ECO:0000256" key="4">
    <source>
        <dbReference type="ARBA" id="ARBA00020902"/>
    </source>
</evidence>
<dbReference type="PANTHER" id="PTHR30372">
    <property type="entry name" value="LIPID-A-DISACCHARIDE SYNTHASE"/>
    <property type="match status" value="1"/>
</dbReference>
<keyword evidence="5 11" id="KW-0444">Lipid biosynthesis</keyword>
<evidence type="ECO:0000256" key="3">
    <source>
        <dbReference type="ARBA" id="ARBA00012687"/>
    </source>
</evidence>
<evidence type="ECO:0000256" key="5">
    <source>
        <dbReference type="ARBA" id="ARBA00022516"/>
    </source>
</evidence>
<evidence type="ECO:0000313" key="12">
    <source>
        <dbReference type="EMBL" id="UZW76823.1"/>
    </source>
</evidence>
<name>A0A9E8KQV7_9ALTE</name>
<evidence type="ECO:0000256" key="11">
    <source>
        <dbReference type="HAMAP-Rule" id="MF_00392"/>
    </source>
</evidence>
<dbReference type="AlphaFoldDB" id="A0A9E8KQV7"/>
<comment type="catalytic activity">
    <reaction evidence="10 11">
        <text>a lipid X + a UDP-2-N,3-O-bis[(3R)-3-hydroxyacyl]-alpha-D-glucosamine = a lipid A disaccharide + UDP + H(+)</text>
        <dbReference type="Rhea" id="RHEA:67828"/>
        <dbReference type="ChEBI" id="CHEBI:15378"/>
        <dbReference type="ChEBI" id="CHEBI:58223"/>
        <dbReference type="ChEBI" id="CHEBI:137748"/>
        <dbReference type="ChEBI" id="CHEBI:176338"/>
        <dbReference type="ChEBI" id="CHEBI:176343"/>
        <dbReference type="EC" id="2.4.1.182"/>
    </reaction>
</comment>
<dbReference type="GO" id="GO:0009245">
    <property type="term" value="P:lipid A biosynthetic process"/>
    <property type="evidence" value="ECO:0007669"/>
    <property type="project" value="UniProtKB-UniRule"/>
</dbReference>
<comment type="pathway">
    <text evidence="11">Bacterial outer membrane biogenesis; LPS lipid A biosynthesis.</text>
</comment>
<evidence type="ECO:0000256" key="9">
    <source>
        <dbReference type="ARBA" id="ARBA00023098"/>
    </source>
</evidence>
<dbReference type="InterPro" id="IPR003835">
    <property type="entry name" value="Glyco_trans_19"/>
</dbReference>
<dbReference type="EC" id="2.4.1.182" evidence="3 11"/>
<evidence type="ECO:0000256" key="1">
    <source>
        <dbReference type="ARBA" id="ARBA00002056"/>
    </source>
</evidence>
<reference evidence="12" key="1">
    <citation type="submission" date="2022-07" db="EMBL/GenBank/DDBJ databases">
        <title>Alkalimarinus sp. nov., isolated from gut of a Alitta virens.</title>
        <authorList>
            <person name="Yang A.I."/>
            <person name="Shin N.-R."/>
        </authorList>
    </citation>
    <scope>NUCLEOTIDE SEQUENCE</scope>
    <source>
        <strain evidence="12">FA028</strain>
    </source>
</reference>
<keyword evidence="8 11" id="KW-0808">Transferase</keyword>
<evidence type="ECO:0000256" key="6">
    <source>
        <dbReference type="ARBA" id="ARBA00022556"/>
    </source>
</evidence>
<dbReference type="GO" id="GO:0005543">
    <property type="term" value="F:phospholipid binding"/>
    <property type="evidence" value="ECO:0007669"/>
    <property type="project" value="TreeGrafter"/>
</dbReference>
<dbReference type="CDD" id="cd01635">
    <property type="entry name" value="Glycosyltransferase_GTB-type"/>
    <property type="match status" value="1"/>
</dbReference>
<dbReference type="NCBIfam" id="TIGR00215">
    <property type="entry name" value="lpxB"/>
    <property type="match status" value="1"/>
</dbReference>
<comment type="function">
    <text evidence="1 11">Condensation of UDP-2,3-diacylglucosamine and 2,3-diacylglucosamine-1-phosphate to form lipid A disaccharide, a precursor of lipid A, a phosphorylated glycolipid that anchors the lipopolysaccharide to the outer membrane of the cell.</text>
</comment>
<comment type="similarity">
    <text evidence="2 11">Belongs to the LpxB family.</text>
</comment>
<evidence type="ECO:0000313" key="13">
    <source>
        <dbReference type="Proteomes" id="UP001164472"/>
    </source>
</evidence>
<dbReference type="SUPFAM" id="SSF53756">
    <property type="entry name" value="UDP-Glycosyltransferase/glycogen phosphorylase"/>
    <property type="match status" value="1"/>
</dbReference>
<sequence>MSERPVRIGMVAGEISGDILGAGLIKELKRRYPNAVFEGIGGPLMIKEGFKTHVPMERLSVMGLVEVLGRLFELIGIRKKIRQYFLDNRPDVFIGIDAPDFTLGLEESLRKAGIKTAHYVSPSVWAWRQKRVFKIARAVDLMLTLFPFEAKFYKNHNVPVAFVGHPLADMIPLESPQLVARQKLGLTTGSIASSQNVVALLPGSRSGEIHYLGEIFIETARQVIAQNPEAQFLLPYVNEDRKQQIEEIIQRLAPDLPITLIQGQSREVMAASNVILLASGTATLEAMLLKRPMVVAYRMSAITFFIMKRLMKAPYIALPNLLANKALVPELIQAQASPQNLSKSILQRLVKNSENDALNREFLNIHQSLKQDASDKAAIAVSRLIDHDAR</sequence>
<dbReference type="GO" id="GO:0016020">
    <property type="term" value="C:membrane"/>
    <property type="evidence" value="ECO:0007669"/>
    <property type="project" value="GOC"/>
</dbReference>
<keyword evidence="13" id="KW-1185">Reference proteome</keyword>
<dbReference type="GO" id="GO:0008915">
    <property type="term" value="F:lipid-A-disaccharide synthase activity"/>
    <property type="evidence" value="ECO:0007669"/>
    <property type="project" value="UniProtKB-UniRule"/>
</dbReference>